<dbReference type="EMBL" id="JAJBZT010000008">
    <property type="protein sequence ID" value="MCB6184630.1"/>
    <property type="molecule type" value="Genomic_DNA"/>
</dbReference>
<proteinExistence type="predicted"/>
<organism evidence="5 6">
    <name type="scientific">Leeia speluncae</name>
    <dbReference type="NCBI Taxonomy" id="2884804"/>
    <lineage>
        <taxon>Bacteria</taxon>
        <taxon>Pseudomonadati</taxon>
        <taxon>Pseudomonadota</taxon>
        <taxon>Betaproteobacteria</taxon>
        <taxon>Neisseriales</taxon>
        <taxon>Leeiaceae</taxon>
        <taxon>Leeia</taxon>
    </lineage>
</organism>
<name>A0ABS8D8X0_9NEIS</name>
<dbReference type="InterPro" id="IPR020449">
    <property type="entry name" value="Tscrpt_reg_AraC-type_HTH"/>
</dbReference>
<dbReference type="SUPFAM" id="SSF46689">
    <property type="entry name" value="Homeodomain-like"/>
    <property type="match status" value="1"/>
</dbReference>
<protein>
    <submittedName>
        <fullName evidence="5">Helix-turn-helix transcriptional regulator</fullName>
    </submittedName>
</protein>
<evidence type="ECO:0000256" key="2">
    <source>
        <dbReference type="ARBA" id="ARBA00023125"/>
    </source>
</evidence>
<evidence type="ECO:0000259" key="4">
    <source>
        <dbReference type="PROSITE" id="PS01124"/>
    </source>
</evidence>
<dbReference type="InterPro" id="IPR009057">
    <property type="entry name" value="Homeodomain-like_sf"/>
</dbReference>
<dbReference type="InterPro" id="IPR018062">
    <property type="entry name" value="HTH_AraC-typ_CS"/>
</dbReference>
<dbReference type="Gene3D" id="1.10.10.60">
    <property type="entry name" value="Homeodomain-like"/>
    <property type="match status" value="1"/>
</dbReference>
<keyword evidence="1" id="KW-0805">Transcription regulation</keyword>
<dbReference type="PANTHER" id="PTHR47894:SF4">
    <property type="entry name" value="HTH-TYPE TRANSCRIPTIONAL REGULATOR GADX"/>
    <property type="match status" value="1"/>
</dbReference>
<evidence type="ECO:0000256" key="1">
    <source>
        <dbReference type="ARBA" id="ARBA00023015"/>
    </source>
</evidence>
<gene>
    <name evidence="5" type="ORF">LIN78_13870</name>
</gene>
<dbReference type="PROSITE" id="PS00041">
    <property type="entry name" value="HTH_ARAC_FAMILY_1"/>
    <property type="match status" value="1"/>
</dbReference>
<accession>A0ABS8D8X0</accession>
<evidence type="ECO:0000313" key="6">
    <source>
        <dbReference type="Proteomes" id="UP001165395"/>
    </source>
</evidence>
<dbReference type="PROSITE" id="PS01124">
    <property type="entry name" value="HTH_ARAC_FAMILY_2"/>
    <property type="match status" value="1"/>
</dbReference>
<dbReference type="Proteomes" id="UP001165395">
    <property type="component" value="Unassembled WGS sequence"/>
</dbReference>
<dbReference type="Pfam" id="PF12833">
    <property type="entry name" value="HTH_18"/>
    <property type="match status" value="1"/>
</dbReference>
<dbReference type="PRINTS" id="PR00032">
    <property type="entry name" value="HTHARAC"/>
</dbReference>
<dbReference type="RefSeq" id="WP_227181439.1">
    <property type="nucleotide sequence ID" value="NZ_JAJBZT010000008.1"/>
</dbReference>
<reference evidence="5" key="1">
    <citation type="submission" date="2021-10" db="EMBL/GenBank/DDBJ databases">
        <title>The complete genome sequence of Leeia sp. TBRC 13508.</title>
        <authorList>
            <person name="Charoenyingcharoen P."/>
            <person name="Yukphan P."/>
        </authorList>
    </citation>
    <scope>NUCLEOTIDE SEQUENCE</scope>
    <source>
        <strain evidence="5">TBRC 13508</strain>
    </source>
</reference>
<comment type="caution">
    <text evidence="5">The sequence shown here is derived from an EMBL/GenBank/DDBJ whole genome shotgun (WGS) entry which is preliminary data.</text>
</comment>
<evidence type="ECO:0000256" key="3">
    <source>
        <dbReference type="ARBA" id="ARBA00023163"/>
    </source>
</evidence>
<evidence type="ECO:0000313" key="5">
    <source>
        <dbReference type="EMBL" id="MCB6184630.1"/>
    </source>
</evidence>
<sequence length="271" mass="29774">MNTPVLTHREGVGMTASVYQHQVLAFTRLYISHPVLIVVEAGEKEVKWSNGSCTIKSGEAIAIAGKQTLDVTNRLPDQGIYRAYWLVWDDELLAKCNAQLSAPVSAIQTALPLGKLTIQASSACQRASQAVMDQSLPLQIAQHRLQEVFYWVKEAGGVLQGALEQSVSERVRSFIVKDPSLDWTAPKVAQALAMSEATLRRKLAAESTCFSDVLIDVRMSCAAQLLQCTALPITRIALDVGYDSPSHFTQRFRQRFGFLPSAIREASPSEL</sequence>
<feature type="domain" description="HTH araC/xylS-type" evidence="4">
    <location>
        <begin position="169"/>
        <end position="266"/>
    </location>
</feature>
<dbReference type="SMART" id="SM00342">
    <property type="entry name" value="HTH_ARAC"/>
    <property type="match status" value="1"/>
</dbReference>
<dbReference type="PANTHER" id="PTHR47894">
    <property type="entry name" value="HTH-TYPE TRANSCRIPTIONAL REGULATOR GADX"/>
    <property type="match status" value="1"/>
</dbReference>
<keyword evidence="3" id="KW-0804">Transcription</keyword>
<dbReference type="InterPro" id="IPR018060">
    <property type="entry name" value="HTH_AraC"/>
</dbReference>
<keyword evidence="6" id="KW-1185">Reference proteome</keyword>
<keyword evidence="2" id="KW-0238">DNA-binding</keyword>